<evidence type="ECO:0000313" key="1">
    <source>
        <dbReference type="EMBL" id="GJT24850.1"/>
    </source>
</evidence>
<comment type="caution">
    <text evidence="1">The sequence shown here is derived from an EMBL/GenBank/DDBJ whole genome shotgun (WGS) entry which is preliminary data.</text>
</comment>
<evidence type="ECO:0000313" key="2">
    <source>
        <dbReference type="Proteomes" id="UP001151760"/>
    </source>
</evidence>
<organism evidence="1 2">
    <name type="scientific">Tanacetum coccineum</name>
    <dbReference type="NCBI Taxonomy" id="301880"/>
    <lineage>
        <taxon>Eukaryota</taxon>
        <taxon>Viridiplantae</taxon>
        <taxon>Streptophyta</taxon>
        <taxon>Embryophyta</taxon>
        <taxon>Tracheophyta</taxon>
        <taxon>Spermatophyta</taxon>
        <taxon>Magnoliopsida</taxon>
        <taxon>eudicotyledons</taxon>
        <taxon>Gunneridae</taxon>
        <taxon>Pentapetalae</taxon>
        <taxon>asterids</taxon>
        <taxon>campanulids</taxon>
        <taxon>Asterales</taxon>
        <taxon>Asteraceae</taxon>
        <taxon>Asteroideae</taxon>
        <taxon>Anthemideae</taxon>
        <taxon>Anthemidinae</taxon>
        <taxon>Tanacetum</taxon>
    </lineage>
</organism>
<protein>
    <submittedName>
        <fullName evidence="1">Uncharacterized protein</fullName>
    </submittedName>
</protein>
<dbReference type="Proteomes" id="UP001151760">
    <property type="component" value="Unassembled WGS sequence"/>
</dbReference>
<gene>
    <name evidence="1" type="ORF">Tco_0894787</name>
</gene>
<name>A0ABQ5CCP0_9ASTR</name>
<accession>A0ABQ5CCP0</accession>
<sequence>MRISSISIGSSNVQPSEFPYLPVLCIGMSQSRQHDKSESNAPSLLSILSQSLSIVFSHVTTKSLVWIVALEGFPSSLRLLSYHSDVLAIPRG</sequence>
<dbReference type="EMBL" id="BQNB010014167">
    <property type="protein sequence ID" value="GJT24850.1"/>
    <property type="molecule type" value="Genomic_DNA"/>
</dbReference>
<reference evidence="1" key="2">
    <citation type="submission" date="2022-01" db="EMBL/GenBank/DDBJ databases">
        <authorList>
            <person name="Yamashiro T."/>
            <person name="Shiraishi A."/>
            <person name="Satake H."/>
            <person name="Nakayama K."/>
        </authorList>
    </citation>
    <scope>NUCLEOTIDE SEQUENCE</scope>
</reference>
<reference evidence="1" key="1">
    <citation type="journal article" date="2022" name="Int. J. Mol. Sci.">
        <title>Draft Genome of Tanacetum Coccineum: Genomic Comparison of Closely Related Tanacetum-Family Plants.</title>
        <authorList>
            <person name="Yamashiro T."/>
            <person name="Shiraishi A."/>
            <person name="Nakayama K."/>
            <person name="Satake H."/>
        </authorList>
    </citation>
    <scope>NUCLEOTIDE SEQUENCE</scope>
</reference>
<keyword evidence="2" id="KW-1185">Reference proteome</keyword>
<proteinExistence type="predicted"/>